<keyword evidence="6" id="KW-1133">Transmembrane helix</keyword>
<dbReference type="InterPro" id="IPR025155">
    <property type="entry name" value="WxxW_domain"/>
</dbReference>
<feature type="compositionally biased region" description="Basic and acidic residues" evidence="5">
    <location>
        <begin position="13"/>
        <end position="22"/>
    </location>
</feature>
<dbReference type="Pfam" id="PF13330">
    <property type="entry name" value="Mucin2_WxxW"/>
    <property type="match status" value="1"/>
</dbReference>
<sequence length="425" mass="47436">MATTEITPSPEQAHSKGEDLDVLKLNSQSGHADDAKEVDVSKISSERQPSVPNENTSPAPRRERHTHQVKEEVSSSIAEKELKIRSKAANRGKPAYDRTVKGKQTGASPQGSALGFSTDEQPAAAGPRYLHVGDHVVVCSEHESEHTYAYREAEEVSEGYEEDYFSHYYNIPEDVYRYKVPVEVSKAVVEESCSDNDKPEDTHGHKDSEEVSFAYRAKERVVEMWSEWKSRRVCWLAVGCGLLVVASVIIAGILGTQLTPAWRQCHYQCDYRRLTNNYHISINHGATGDWETLTSLREVEENPGRICPAPTDIQARVISTGQDASMTGEQFAFYDTTTGFVCRKEDQKDNTCLDYGVRFCCPDGAPSQEVWIGLRKDGESWTWRDGSPVTYSNWNPGEPNNSDGWIIATEACVAMYSKTHTVPGD</sequence>
<reference evidence="8" key="1">
    <citation type="journal article" date="2008" name="Nature">
        <title>The amphioxus genome and the evolution of the chordate karyotype.</title>
        <authorList>
            <consortium name="US DOE Joint Genome Institute (JGI-PGF)"/>
            <person name="Putnam N.H."/>
            <person name="Butts T."/>
            <person name="Ferrier D.E.K."/>
            <person name="Furlong R.F."/>
            <person name="Hellsten U."/>
            <person name="Kawashima T."/>
            <person name="Robinson-Rechavi M."/>
            <person name="Shoguchi E."/>
            <person name="Terry A."/>
            <person name="Yu J.-K."/>
            <person name="Benito-Gutierrez E.L."/>
            <person name="Dubchak I."/>
            <person name="Garcia-Fernandez J."/>
            <person name="Gibson-Brown J.J."/>
            <person name="Grigoriev I.V."/>
            <person name="Horton A.C."/>
            <person name="de Jong P.J."/>
            <person name="Jurka J."/>
            <person name="Kapitonov V.V."/>
            <person name="Kohara Y."/>
            <person name="Kuroki Y."/>
            <person name="Lindquist E."/>
            <person name="Lucas S."/>
            <person name="Osoegawa K."/>
            <person name="Pennacchio L.A."/>
            <person name="Salamov A.A."/>
            <person name="Satou Y."/>
            <person name="Sauka-Spengler T."/>
            <person name="Schmutz J."/>
            <person name="Shin-I T."/>
            <person name="Toyoda A."/>
            <person name="Bronner-Fraser M."/>
            <person name="Fujiyama A."/>
            <person name="Holland L.Z."/>
            <person name="Holland P.W.H."/>
            <person name="Satoh N."/>
            <person name="Rokhsar D.S."/>
        </authorList>
    </citation>
    <scope>NUCLEOTIDE SEQUENCE [LARGE SCALE GENOMIC DNA]</scope>
    <source>
        <strain evidence="8">S238N-H82</strain>
        <tissue evidence="8">Testes</tissue>
    </source>
</reference>
<name>C3ZPM8_BRAFL</name>
<keyword evidence="6" id="KW-0812">Transmembrane</keyword>
<dbReference type="SUPFAM" id="SSF56436">
    <property type="entry name" value="C-type lectin-like"/>
    <property type="match status" value="1"/>
</dbReference>
<evidence type="ECO:0000256" key="3">
    <source>
        <dbReference type="ARBA" id="ARBA00022729"/>
    </source>
</evidence>
<dbReference type="AlphaFoldDB" id="C3ZPM8"/>
<feature type="compositionally biased region" description="Basic and acidic residues" evidence="5">
    <location>
        <begin position="66"/>
        <end position="84"/>
    </location>
</feature>
<feature type="region of interest" description="Disordered" evidence="5">
    <location>
        <begin position="1"/>
        <end position="116"/>
    </location>
</feature>
<feature type="compositionally biased region" description="Basic and acidic residues" evidence="5">
    <location>
        <begin position="31"/>
        <end position="40"/>
    </location>
</feature>
<feature type="compositionally biased region" description="Polar residues" evidence="5">
    <location>
        <begin position="1"/>
        <end position="12"/>
    </location>
</feature>
<dbReference type="PANTHER" id="PTHR15031:SF4">
    <property type="entry name" value="CARTILAGE INTERMEDIATE LAYER PROTEIN 1"/>
    <property type="match status" value="1"/>
</dbReference>
<evidence type="ECO:0000256" key="2">
    <source>
        <dbReference type="ARBA" id="ARBA00022525"/>
    </source>
</evidence>
<dbReference type="Gene3D" id="3.10.100.10">
    <property type="entry name" value="Mannose-Binding Protein A, subunit A"/>
    <property type="match status" value="1"/>
</dbReference>
<dbReference type="EMBL" id="GG666658">
    <property type="protein sequence ID" value="EEN45525.1"/>
    <property type="molecule type" value="Genomic_DNA"/>
</dbReference>
<protein>
    <recommendedName>
        <fullName evidence="7">C-type lectin domain-containing protein</fullName>
    </recommendedName>
</protein>
<dbReference type="InterPro" id="IPR001304">
    <property type="entry name" value="C-type_lectin-like"/>
</dbReference>
<evidence type="ECO:0000256" key="5">
    <source>
        <dbReference type="SAM" id="MobiDB-lite"/>
    </source>
</evidence>
<feature type="compositionally biased region" description="Polar residues" evidence="5">
    <location>
        <begin position="42"/>
        <end position="58"/>
    </location>
</feature>
<dbReference type="PANTHER" id="PTHR15031">
    <property type="entry name" value="CARTILAGE INTERMEDIATE LAYER PROTEIN CLIP"/>
    <property type="match status" value="1"/>
</dbReference>
<keyword evidence="4" id="KW-0325">Glycoprotein</keyword>
<evidence type="ECO:0000256" key="1">
    <source>
        <dbReference type="ARBA" id="ARBA00004613"/>
    </source>
</evidence>
<evidence type="ECO:0000256" key="6">
    <source>
        <dbReference type="SAM" id="Phobius"/>
    </source>
</evidence>
<feature type="domain" description="C-type lectin" evidence="7">
    <location>
        <begin position="370"/>
        <end position="425"/>
    </location>
</feature>
<evidence type="ECO:0000256" key="4">
    <source>
        <dbReference type="ARBA" id="ARBA00023180"/>
    </source>
</evidence>
<dbReference type="PROSITE" id="PS50041">
    <property type="entry name" value="C_TYPE_LECTIN_2"/>
    <property type="match status" value="1"/>
</dbReference>
<evidence type="ECO:0000313" key="8">
    <source>
        <dbReference type="EMBL" id="EEN45525.1"/>
    </source>
</evidence>
<comment type="subcellular location">
    <subcellularLocation>
        <location evidence="1">Secreted</location>
    </subcellularLocation>
</comment>
<dbReference type="Pfam" id="PF00059">
    <property type="entry name" value="Lectin_C"/>
    <property type="match status" value="1"/>
</dbReference>
<evidence type="ECO:0000259" key="7">
    <source>
        <dbReference type="PROSITE" id="PS50041"/>
    </source>
</evidence>
<keyword evidence="3" id="KW-0732">Signal</keyword>
<dbReference type="GO" id="GO:0005576">
    <property type="term" value="C:extracellular region"/>
    <property type="evidence" value="ECO:0007669"/>
    <property type="project" value="UniProtKB-SubCell"/>
</dbReference>
<dbReference type="InterPro" id="IPR016187">
    <property type="entry name" value="CTDL_fold"/>
</dbReference>
<dbReference type="InParanoid" id="C3ZPM8"/>
<dbReference type="InterPro" id="IPR039675">
    <property type="entry name" value="CILP1/CILP2"/>
</dbReference>
<keyword evidence="6" id="KW-0472">Membrane</keyword>
<keyword evidence="2" id="KW-0964">Secreted</keyword>
<gene>
    <name evidence="8" type="ORF">BRAFLDRAFT_88385</name>
</gene>
<organism>
    <name type="scientific">Branchiostoma floridae</name>
    <name type="common">Florida lancelet</name>
    <name type="synonym">Amphioxus</name>
    <dbReference type="NCBI Taxonomy" id="7739"/>
    <lineage>
        <taxon>Eukaryota</taxon>
        <taxon>Metazoa</taxon>
        <taxon>Chordata</taxon>
        <taxon>Cephalochordata</taxon>
        <taxon>Leptocardii</taxon>
        <taxon>Amphioxiformes</taxon>
        <taxon>Branchiostomatidae</taxon>
        <taxon>Branchiostoma</taxon>
    </lineage>
</organism>
<feature type="transmembrane region" description="Helical" evidence="6">
    <location>
        <begin position="233"/>
        <end position="255"/>
    </location>
</feature>
<proteinExistence type="predicted"/>
<accession>C3ZPM8</accession>
<dbReference type="InterPro" id="IPR016186">
    <property type="entry name" value="C-type_lectin-like/link_sf"/>
</dbReference>